<dbReference type="SUPFAM" id="SSF50978">
    <property type="entry name" value="WD40 repeat-like"/>
    <property type="match status" value="1"/>
</dbReference>
<dbReference type="OrthoDB" id="239865at2759"/>
<dbReference type="Proteomes" id="UP000738325">
    <property type="component" value="Unassembled WGS sequence"/>
</dbReference>
<dbReference type="InterPro" id="IPR051150">
    <property type="entry name" value="SWT21/TCAB1_mRNA_Telomere"/>
</dbReference>
<gene>
    <name evidence="2" type="primary">WRAP53</name>
    <name evidence="2" type="ORF">BGZ99_010398</name>
</gene>
<reference evidence="2" key="1">
    <citation type="journal article" date="2020" name="Fungal Divers.">
        <title>Resolving the Mortierellaceae phylogeny through synthesis of multi-gene phylogenetics and phylogenomics.</title>
        <authorList>
            <person name="Vandepol N."/>
            <person name="Liber J."/>
            <person name="Desiro A."/>
            <person name="Na H."/>
            <person name="Kennedy M."/>
            <person name="Barry K."/>
            <person name="Grigoriev I.V."/>
            <person name="Miller A.N."/>
            <person name="O'Donnell K."/>
            <person name="Stajich J.E."/>
            <person name="Bonito G."/>
        </authorList>
    </citation>
    <scope>NUCLEOTIDE SEQUENCE</scope>
    <source>
        <strain evidence="2">REB-010B</strain>
    </source>
</reference>
<feature type="region of interest" description="Disordered" evidence="1">
    <location>
        <begin position="275"/>
        <end position="302"/>
    </location>
</feature>
<keyword evidence="3" id="KW-1185">Reference proteome</keyword>
<protein>
    <submittedName>
        <fullName evidence="2">Telomerase Cajal body protein 1</fullName>
    </submittedName>
</protein>
<dbReference type="InterPro" id="IPR036322">
    <property type="entry name" value="WD40_repeat_dom_sf"/>
</dbReference>
<name>A0A9P6UMB1_9FUNG</name>
<proteinExistence type="predicted"/>
<sequence>MNSQDPSTCCVLSSSRDHPVHLWDAYTGELRCSYTILDHCEVNVAPTALCFNLDGSKIYCGSNNMVEIFDTTRPGRDSQKRPTVRTRKSRKGQKGVISCLAFNPDQSDLYAAGSFLKTIGLYDSRADELLLLLRDKGNNTSSNSGGNRARRQGEMGGVTHLQFSPDGQYLYSASRQDPWIRCWDIRDTTRVLYRLERPGELTNQRIGFDISSDGRWLTTGDMNGDISVFDLGNPTDTSAERLVARLHGHDDVISAATFHPSGSILATCSGQRKYDMDLEDGSDTDMSSSSEEDEPLVSDVSTSQEKVLLTNSLGANDGARSTIDNSIKLWTLPGDYAWYLNGQRYDGASSGGDYSMETADLDPPEGVTLSATAMEGAAVVESTL</sequence>
<evidence type="ECO:0000313" key="3">
    <source>
        <dbReference type="Proteomes" id="UP000738325"/>
    </source>
</evidence>
<dbReference type="InterPro" id="IPR001680">
    <property type="entry name" value="WD40_rpt"/>
</dbReference>
<evidence type="ECO:0000313" key="2">
    <source>
        <dbReference type="EMBL" id="KAG0311093.1"/>
    </source>
</evidence>
<accession>A0A9P6UMB1</accession>
<dbReference type="Gene3D" id="2.130.10.10">
    <property type="entry name" value="YVTN repeat-like/Quinoprotein amine dehydrogenase"/>
    <property type="match status" value="2"/>
</dbReference>
<organism evidence="2 3">
    <name type="scientific">Dissophora globulifera</name>
    <dbReference type="NCBI Taxonomy" id="979702"/>
    <lineage>
        <taxon>Eukaryota</taxon>
        <taxon>Fungi</taxon>
        <taxon>Fungi incertae sedis</taxon>
        <taxon>Mucoromycota</taxon>
        <taxon>Mortierellomycotina</taxon>
        <taxon>Mortierellomycetes</taxon>
        <taxon>Mortierellales</taxon>
        <taxon>Mortierellaceae</taxon>
        <taxon>Dissophora</taxon>
    </lineage>
</organism>
<dbReference type="EMBL" id="JAAAIP010000970">
    <property type="protein sequence ID" value="KAG0311093.1"/>
    <property type="molecule type" value="Genomic_DNA"/>
</dbReference>
<dbReference type="InterPro" id="IPR015943">
    <property type="entry name" value="WD40/YVTN_repeat-like_dom_sf"/>
</dbReference>
<dbReference type="SMART" id="SM00320">
    <property type="entry name" value="WD40"/>
    <property type="match status" value="5"/>
</dbReference>
<comment type="caution">
    <text evidence="2">The sequence shown here is derived from an EMBL/GenBank/DDBJ whole genome shotgun (WGS) entry which is preliminary data.</text>
</comment>
<evidence type="ECO:0000256" key="1">
    <source>
        <dbReference type="SAM" id="MobiDB-lite"/>
    </source>
</evidence>
<dbReference type="AlphaFoldDB" id="A0A9P6UMB1"/>
<dbReference type="PANTHER" id="PTHR13211:SF0">
    <property type="entry name" value="TELOMERASE CAJAL BODY PROTEIN 1"/>
    <property type="match status" value="1"/>
</dbReference>
<dbReference type="Pfam" id="PF00400">
    <property type="entry name" value="WD40"/>
    <property type="match status" value="3"/>
</dbReference>
<dbReference type="PANTHER" id="PTHR13211">
    <property type="entry name" value="TELOMERASE CAJAL BODY PROTEIN 1"/>
    <property type="match status" value="1"/>
</dbReference>